<accession>A0A0R3Q2F5</accession>
<evidence type="ECO:0000256" key="1">
    <source>
        <dbReference type="ARBA" id="ARBA00022618"/>
    </source>
</evidence>
<keyword evidence="3" id="KW-0539">Nucleus</keyword>
<dbReference type="WBParaSite" id="ACOC_0001325301-mRNA-1">
    <property type="protein sequence ID" value="ACOC_0001325301-mRNA-1"/>
    <property type="gene ID" value="ACOC_0001325301"/>
</dbReference>
<keyword evidence="4" id="KW-0131">Cell cycle</keyword>
<dbReference type="STRING" id="334426.A0A0R3Q2F5"/>
<dbReference type="GO" id="GO:0003677">
    <property type="term" value="F:DNA binding"/>
    <property type="evidence" value="ECO:0007669"/>
    <property type="project" value="TreeGrafter"/>
</dbReference>
<gene>
    <name evidence="6" type="ORF">ACOC_LOCUS13254</name>
</gene>
<name>A0A0R3Q2F5_ANGCS</name>
<dbReference type="GO" id="GO:0008278">
    <property type="term" value="C:cohesin complex"/>
    <property type="evidence" value="ECO:0007669"/>
    <property type="project" value="TreeGrafter"/>
</dbReference>
<evidence type="ECO:0000313" key="8">
    <source>
        <dbReference type="WBParaSite" id="ACOC_0001325301-mRNA-1"/>
    </source>
</evidence>
<feature type="coiled-coil region" evidence="5">
    <location>
        <begin position="104"/>
        <end position="173"/>
    </location>
</feature>
<protein>
    <submittedName>
        <fullName evidence="8">PCI domain-containing protein</fullName>
    </submittedName>
</protein>
<dbReference type="PANTHER" id="PTHR18937:SF12">
    <property type="entry name" value="STRUCTURAL MAINTENANCE OF CHROMOSOMES PROTEIN"/>
    <property type="match status" value="1"/>
</dbReference>
<evidence type="ECO:0000256" key="3">
    <source>
        <dbReference type="ARBA" id="ARBA00023242"/>
    </source>
</evidence>
<dbReference type="GO" id="GO:0051301">
    <property type="term" value="P:cell division"/>
    <property type="evidence" value="ECO:0007669"/>
    <property type="project" value="UniProtKB-KW"/>
</dbReference>
<dbReference type="PANTHER" id="PTHR18937">
    <property type="entry name" value="STRUCTURAL MAINTENANCE OF CHROMOSOMES SMC FAMILY MEMBER"/>
    <property type="match status" value="1"/>
</dbReference>
<keyword evidence="5" id="KW-0175">Coiled coil</keyword>
<keyword evidence="7" id="KW-1185">Reference proteome</keyword>
<reference evidence="6 7" key="2">
    <citation type="submission" date="2018-11" db="EMBL/GenBank/DDBJ databases">
        <authorList>
            <consortium name="Pathogen Informatics"/>
        </authorList>
    </citation>
    <scope>NUCLEOTIDE SEQUENCE [LARGE SCALE GENOMIC DNA]</scope>
    <source>
        <strain evidence="6 7">Costa Rica</strain>
    </source>
</reference>
<dbReference type="AlphaFoldDB" id="A0A0R3Q2F5"/>
<keyword evidence="1" id="KW-0132">Cell division</keyword>
<keyword evidence="2" id="KW-0498">Mitosis</keyword>
<organism evidence="8">
    <name type="scientific">Angiostrongylus costaricensis</name>
    <name type="common">Nematode worm</name>
    <dbReference type="NCBI Taxonomy" id="334426"/>
    <lineage>
        <taxon>Eukaryota</taxon>
        <taxon>Metazoa</taxon>
        <taxon>Ecdysozoa</taxon>
        <taxon>Nematoda</taxon>
        <taxon>Chromadorea</taxon>
        <taxon>Rhabditida</taxon>
        <taxon>Rhabditina</taxon>
        <taxon>Rhabditomorpha</taxon>
        <taxon>Strongyloidea</taxon>
        <taxon>Metastrongylidae</taxon>
        <taxon>Angiostrongylus</taxon>
    </lineage>
</organism>
<dbReference type="EMBL" id="UYYA01005684">
    <property type="protein sequence ID" value="VDM64839.1"/>
    <property type="molecule type" value="Genomic_DNA"/>
</dbReference>
<dbReference type="Proteomes" id="UP000267027">
    <property type="component" value="Unassembled WGS sequence"/>
</dbReference>
<dbReference type="GO" id="GO:0005634">
    <property type="term" value="C:nucleus"/>
    <property type="evidence" value="ECO:0007669"/>
    <property type="project" value="TreeGrafter"/>
</dbReference>
<dbReference type="GO" id="GO:0007062">
    <property type="term" value="P:sister chromatid cohesion"/>
    <property type="evidence" value="ECO:0007669"/>
    <property type="project" value="TreeGrafter"/>
</dbReference>
<dbReference type="OrthoDB" id="413649at2759"/>
<evidence type="ECO:0000256" key="5">
    <source>
        <dbReference type="SAM" id="Coils"/>
    </source>
</evidence>
<reference evidence="8" key="1">
    <citation type="submission" date="2017-02" db="UniProtKB">
        <authorList>
            <consortium name="WormBaseParasite"/>
        </authorList>
    </citation>
    <scope>IDENTIFICATION</scope>
</reference>
<sequence>MSFFDADFYVFSAQQCFLQIIPSIAALFLRAYFLSSEELKLHGQIESIAMKSPKERTALIEEIAMSCELQEEYDWLKAILRKVENDILQKMNKQGAIAKEKREVKLERNKAEKDQQMKDDLESEISYQRPLYIQVKQEALHVESKLENGNNVLNGAQKLAQKTEQQAEMLEKAA</sequence>
<proteinExistence type="predicted"/>
<evidence type="ECO:0000313" key="6">
    <source>
        <dbReference type="EMBL" id="VDM64839.1"/>
    </source>
</evidence>
<evidence type="ECO:0000313" key="7">
    <source>
        <dbReference type="Proteomes" id="UP000267027"/>
    </source>
</evidence>
<evidence type="ECO:0000256" key="4">
    <source>
        <dbReference type="ARBA" id="ARBA00023306"/>
    </source>
</evidence>
<evidence type="ECO:0000256" key="2">
    <source>
        <dbReference type="ARBA" id="ARBA00022776"/>
    </source>
</evidence>